<gene>
    <name evidence="1" type="ORF">FNK824_LOCUS23327</name>
</gene>
<proteinExistence type="predicted"/>
<dbReference type="Proteomes" id="UP000663874">
    <property type="component" value="Unassembled WGS sequence"/>
</dbReference>
<evidence type="ECO:0000313" key="1">
    <source>
        <dbReference type="EMBL" id="CAF3952855.1"/>
    </source>
</evidence>
<sequence length="116" mass="14068">PVRELLFDNNKELFDILMKILPNMNKNEFDFIEMILPWYESYIFFEHSYIDSTLDEKFLYFNHQIIQCLNSNEYKQSILLIENNQTMIITVYHRFYLGICTMAMGIHVNCDENECF</sequence>
<name>A0A819KVK9_9BILA</name>
<organism evidence="1 2">
    <name type="scientific">Rotaria sordida</name>
    <dbReference type="NCBI Taxonomy" id="392033"/>
    <lineage>
        <taxon>Eukaryota</taxon>
        <taxon>Metazoa</taxon>
        <taxon>Spiralia</taxon>
        <taxon>Gnathifera</taxon>
        <taxon>Rotifera</taxon>
        <taxon>Eurotatoria</taxon>
        <taxon>Bdelloidea</taxon>
        <taxon>Philodinida</taxon>
        <taxon>Philodinidae</taxon>
        <taxon>Rotaria</taxon>
    </lineage>
</organism>
<reference evidence="1" key="1">
    <citation type="submission" date="2021-02" db="EMBL/GenBank/DDBJ databases">
        <authorList>
            <person name="Nowell W R."/>
        </authorList>
    </citation>
    <scope>NUCLEOTIDE SEQUENCE</scope>
</reference>
<feature type="non-terminal residue" evidence="1">
    <location>
        <position position="1"/>
    </location>
</feature>
<accession>A0A819KVK9</accession>
<protein>
    <submittedName>
        <fullName evidence="1">Uncharacterized protein</fullName>
    </submittedName>
</protein>
<evidence type="ECO:0000313" key="2">
    <source>
        <dbReference type="Proteomes" id="UP000663874"/>
    </source>
</evidence>
<dbReference type="AlphaFoldDB" id="A0A819KVK9"/>
<dbReference type="EMBL" id="CAJOBE010004914">
    <property type="protein sequence ID" value="CAF3952855.1"/>
    <property type="molecule type" value="Genomic_DNA"/>
</dbReference>
<comment type="caution">
    <text evidence="1">The sequence shown here is derived from an EMBL/GenBank/DDBJ whole genome shotgun (WGS) entry which is preliminary data.</text>
</comment>